<accession>A0A0D6JGJ6</accession>
<dbReference type="KEGG" id="fiy:BN1229_v1_2557"/>
<proteinExistence type="predicted"/>
<reference evidence="2" key="1">
    <citation type="submission" date="2015-02" db="EMBL/GenBank/DDBJ databases">
        <authorList>
            <person name="Chooi Y.-H."/>
        </authorList>
    </citation>
    <scope>NUCLEOTIDE SEQUENCE [LARGE SCALE GENOMIC DNA]</scope>
    <source>
        <strain evidence="2">strain Y</strain>
    </source>
</reference>
<gene>
    <name evidence="1" type="ORF">YBN1229_v1_2557</name>
</gene>
<evidence type="ECO:0000313" key="1">
    <source>
        <dbReference type="EMBL" id="CPR20319.1"/>
    </source>
</evidence>
<evidence type="ECO:0000313" key="2">
    <source>
        <dbReference type="Proteomes" id="UP000033187"/>
    </source>
</evidence>
<dbReference type="Proteomes" id="UP000033187">
    <property type="component" value="Chromosome 1"/>
</dbReference>
<dbReference type="AlphaFoldDB" id="A0A0D6JGJ6"/>
<organism evidence="1 2">
    <name type="scientific">Candidatus Filomicrobium marinum</name>
    <dbReference type="NCBI Taxonomy" id="1608628"/>
    <lineage>
        <taxon>Bacteria</taxon>
        <taxon>Pseudomonadati</taxon>
        <taxon>Pseudomonadota</taxon>
        <taxon>Alphaproteobacteria</taxon>
        <taxon>Hyphomicrobiales</taxon>
        <taxon>Hyphomicrobiaceae</taxon>
        <taxon>Filomicrobium</taxon>
    </lineage>
</organism>
<protein>
    <submittedName>
        <fullName evidence="1">Uncharacterized protein</fullName>
    </submittedName>
</protein>
<sequence length="103" mass="11279">MGIKSLMSAAHAAGFAMASSEDLLKSSSKSLSEIGRDDEPQRPVYTYVPVLEREVAALPAPRPRAIYPIPAGRALVPVAPKATDTYERWRHYWLGWLSGRAVA</sequence>
<dbReference type="RefSeq" id="WP_152025019.1">
    <property type="nucleotide sequence ID" value="NZ_LN829118.1"/>
</dbReference>
<dbReference type="KEGG" id="fil:BN1229_v1_3365"/>
<keyword evidence="2" id="KW-1185">Reference proteome</keyword>
<name>A0A0D6JGJ6_9HYPH</name>
<dbReference type="EMBL" id="LN829119">
    <property type="protein sequence ID" value="CPR20319.1"/>
    <property type="molecule type" value="Genomic_DNA"/>
</dbReference>